<name>A0A3N4HNF9_ASCIM</name>
<proteinExistence type="predicted"/>
<evidence type="ECO:0000313" key="2">
    <source>
        <dbReference type="EMBL" id="RPA75363.1"/>
    </source>
</evidence>
<dbReference type="AlphaFoldDB" id="A0A3N4HNF9"/>
<evidence type="ECO:0000256" key="1">
    <source>
        <dbReference type="SAM" id="MobiDB-lite"/>
    </source>
</evidence>
<evidence type="ECO:0000313" key="3">
    <source>
        <dbReference type="Proteomes" id="UP000275078"/>
    </source>
</evidence>
<organism evidence="2 3">
    <name type="scientific">Ascobolus immersus RN42</name>
    <dbReference type="NCBI Taxonomy" id="1160509"/>
    <lineage>
        <taxon>Eukaryota</taxon>
        <taxon>Fungi</taxon>
        <taxon>Dikarya</taxon>
        <taxon>Ascomycota</taxon>
        <taxon>Pezizomycotina</taxon>
        <taxon>Pezizomycetes</taxon>
        <taxon>Pezizales</taxon>
        <taxon>Ascobolaceae</taxon>
        <taxon>Ascobolus</taxon>
    </lineage>
</organism>
<accession>A0A3N4HNF9</accession>
<gene>
    <name evidence="2" type="ORF">BJ508DRAFT_312043</name>
</gene>
<dbReference type="EMBL" id="ML119765">
    <property type="protein sequence ID" value="RPA75363.1"/>
    <property type="molecule type" value="Genomic_DNA"/>
</dbReference>
<sequence>MPPKRTSKPKNPATPNSPSDPPPLPLKLRLRITRLQAKRRNFVARRDLFLSRSLAAITYFSAMGERCGVPPVLGKMKGSFIDSCPKGNFDTTLTADNIYSEEISVKLGEAWLEKARKSFVPIELAMDASNSGNKKRFLEAFQDLDKTAIPGLSLFTDELMADWERRVKEAGIFVEG</sequence>
<reference evidence="2 3" key="1">
    <citation type="journal article" date="2018" name="Nat. Ecol. Evol.">
        <title>Pezizomycetes genomes reveal the molecular basis of ectomycorrhizal truffle lifestyle.</title>
        <authorList>
            <person name="Murat C."/>
            <person name="Payen T."/>
            <person name="Noel B."/>
            <person name="Kuo A."/>
            <person name="Morin E."/>
            <person name="Chen J."/>
            <person name="Kohler A."/>
            <person name="Krizsan K."/>
            <person name="Balestrini R."/>
            <person name="Da Silva C."/>
            <person name="Montanini B."/>
            <person name="Hainaut M."/>
            <person name="Levati E."/>
            <person name="Barry K.W."/>
            <person name="Belfiori B."/>
            <person name="Cichocki N."/>
            <person name="Clum A."/>
            <person name="Dockter R.B."/>
            <person name="Fauchery L."/>
            <person name="Guy J."/>
            <person name="Iotti M."/>
            <person name="Le Tacon F."/>
            <person name="Lindquist E.A."/>
            <person name="Lipzen A."/>
            <person name="Malagnac F."/>
            <person name="Mello A."/>
            <person name="Molinier V."/>
            <person name="Miyauchi S."/>
            <person name="Poulain J."/>
            <person name="Riccioni C."/>
            <person name="Rubini A."/>
            <person name="Sitrit Y."/>
            <person name="Splivallo R."/>
            <person name="Traeger S."/>
            <person name="Wang M."/>
            <person name="Zifcakova L."/>
            <person name="Wipf D."/>
            <person name="Zambonelli A."/>
            <person name="Paolocci F."/>
            <person name="Nowrousian M."/>
            <person name="Ottonello S."/>
            <person name="Baldrian P."/>
            <person name="Spatafora J.W."/>
            <person name="Henrissat B."/>
            <person name="Nagy L.G."/>
            <person name="Aury J.M."/>
            <person name="Wincker P."/>
            <person name="Grigoriev I.V."/>
            <person name="Bonfante P."/>
            <person name="Martin F.M."/>
        </authorList>
    </citation>
    <scope>NUCLEOTIDE SEQUENCE [LARGE SCALE GENOMIC DNA]</scope>
    <source>
        <strain evidence="2 3">RN42</strain>
    </source>
</reference>
<dbReference type="Proteomes" id="UP000275078">
    <property type="component" value="Unassembled WGS sequence"/>
</dbReference>
<keyword evidence="3" id="KW-1185">Reference proteome</keyword>
<feature type="region of interest" description="Disordered" evidence="1">
    <location>
        <begin position="1"/>
        <end position="26"/>
    </location>
</feature>
<protein>
    <submittedName>
        <fullName evidence="2">Uncharacterized protein</fullName>
    </submittedName>
</protein>